<accession>A0A7M5WZ86</accession>
<keyword evidence="1 2" id="KW-1015">Disulfide bond</keyword>
<dbReference type="Gene3D" id="6.20.200.20">
    <property type="match status" value="1"/>
</dbReference>
<name>A0A7M5WZ86_9CNID</name>
<evidence type="ECO:0000259" key="6">
    <source>
        <dbReference type="PROSITE" id="PS50184"/>
    </source>
</evidence>
<feature type="domain" description="VWFC" evidence="6">
    <location>
        <begin position="86"/>
        <end position="146"/>
    </location>
</feature>
<feature type="disulfide bond" evidence="2">
    <location>
        <begin position="1620"/>
        <end position="1674"/>
    </location>
</feature>
<evidence type="ECO:0000313" key="7">
    <source>
        <dbReference type="EnsemblMetazoa" id="CLYHEMP015456.10"/>
    </source>
</evidence>
<feature type="region of interest" description="Disordered" evidence="3">
    <location>
        <begin position="1520"/>
        <end position="1595"/>
    </location>
</feature>
<dbReference type="EnsemblMetazoa" id="CLYHEMT015456.10">
    <property type="protein sequence ID" value="CLYHEMP015456.10"/>
    <property type="gene ID" value="CLYHEMG015456"/>
</dbReference>
<organism evidence="7 8">
    <name type="scientific">Clytia hemisphaerica</name>
    <dbReference type="NCBI Taxonomy" id="252671"/>
    <lineage>
        <taxon>Eukaryota</taxon>
        <taxon>Metazoa</taxon>
        <taxon>Cnidaria</taxon>
        <taxon>Hydrozoa</taxon>
        <taxon>Hydroidolina</taxon>
        <taxon>Leptothecata</taxon>
        <taxon>Obeliida</taxon>
        <taxon>Clytiidae</taxon>
        <taxon>Clytia</taxon>
    </lineage>
</organism>
<dbReference type="SUPFAM" id="SSF49785">
    <property type="entry name" value="Galactose-binding domain-like"/>
    <property type="match status" value="3"/>
</dbReference>
<feature type="domain" description="F5/8 type C" evidence="5">
    <location>
        <begin position="997"/>
        <end position="1156"/>
    </location>
</feature>
<evidence type="ECO:0000256" key="3">
    <source>
        <dbReference type="SAM" id="MobiDB-lite"/>
    </source>
</evidence>
<feature type="domain" description="CTCK" evidence="4">
    <location>
        <begin position="1595"/>
        <end position="1680"/>
    </location>
</feature>
<evidence type="ECO:0000256" key="2">
    <source>
        <dbReference type="PROSITE-ProRule" id="PRU00039"/>
    </source>
</evidence>
<dbReference type="OrthoDB" id="160294at2759"/>
<feature type="disulfide bond" evidence="2">
    <location>
        <begin position="1609"/>
        <end position="1658"/>
    </location>
</feature>
<feature type="compositionally biased region" description="Low complexity" evidence="3">
    <location>
        <begin position="506"/>
        <end position="591"/>
    </location>
</feature>
<feature type="compositionally biased region" description="Polar residues" evidence="3">
    <location>
        <begin position="1374"/>
        <end position="1387"/>
    </location>
</feature>
<feature type="compositionally biased region" description="Polar residues" evidence="3">
    <location>
        <begin position="1176"/>
        <end position="1196"/>
    </location>
</feature>
<feature type="domain" description="F5/8 type C" evidence="5">
    <location>
        <begin position="1357"/>
        <end position="1516"/>
    </location>
</feature>
<dbReference type="InterPro" id="IPR006207">
    <property type="entry name" value="Cys_knot_C"/>
</dbReference>
<dbReference type="PANTHER" id="PTHR24543">
    <property type="entry name" value="MULTICOPPER OXIDASE-RELATED"/>
    <property type="match status" value="1"/>
</dbReference>
<dbReference type="InterPro" id="IPR000421">
    <property type="entry name" value="FA58C"/>
</dbReference>
<protein>
    <recommendedName>
        <fullName evidence="9">F5/8 type C domain-containing protein</fullName>
    </recommendedName>
</protein>
<feature type="compositionally biased region" description="Low complexity" evidence="3">
    <location>
        <begin position="1"/>
        <end position="13"/>
    </location>
</feature>
<feature type="region of interest" description="Disordered" evidence="3">
    <location>
        <begin position="1"/>
        <end position="26"/>
    </location>
</feature>
<dbReference type="Pfam" id="PF00093">
    <property type="entry name" value="VWC"/>
    <property type="match status" value="1"/>
</dbReference>
<proteinExistence type="predicted"/>
<dbReference type="InterPro" id="IPR001007">
    <property type="entry name" value="VWF_dom"/>
</dbReference>
<feature type="region of interest" description="Disordered" evidence="3">
    <location>
        <begin position="780"/>
        <end position="1036"/>
    </location>
</feature>
<feature type="compositionally biased region" description="Low complexity" evidence="3">
    <location>
        <begin position="780"/>
        <end position="987"/>
    </location>
</feature>
<feature type="region of interest" description="Disordered" evidence="3">
    <location>
        <begin position="1162"/>
        <end position="1391"/>
    </location>
</feature>
<dbReference type="PROSITE" id="PS01225">
    <property type="entry name" value="CTCK_2"/>
    <property type="match status" value="1"/>
</dbReference>
<comment type="caution">
    <text evidence="2">Lacks conserved residue(s) required for the propagation of feature annotation.</text>
</comment>
<evidence type="ECO:0000259" key="5">
    <source>
        <dbReference type="PROSITE" id="PS50022"/>
    </source>
</evidence>
<feature type="domain" description="F5/8 type C" evidence="5">
    <location>
        <begin position="304"/>
        <end position="463"/>
    </location>
</feature>
<dbReference type="SUPFAM" id="SSF57603">
    <property type="entry name" value="FnI-like domain"/>
    <property type="match status" value="1"/>
</dbReference>
<reference evidence="7" key="1">
    <citation type="submission" date="2021-01" db="UniProtKB">
        <authorList>
            <consortium name="EnsemblMetazoa"/>
        </authorList>
    </citation>
    <scope>IDENTIFICATION</scope>
</reference>
<feature type="compositionally biased region" description="Basic residues" evidence="3">
    <location>
        <begin position="14"/>
        <end position="23"/>
    </location>
</feature>
<feature type="region of interest" description="Disordered" evidence="3">
    <location>
        <begin position="153"/>
        <end position="342"/>
    </location>
</feature>
<feature type="disulfide bond" evidence="2">
    <location>
        <begin position="1624"/>
        <end position="1676"/>
    </location>
</feature>
<evidence type="ECO:0000313" key="8">
    <source>
        <dbReference type="Proteomes" id="UP000594262"/>
    </source>
</evidence>
<dbReference type="InterPro" id="IPR008979">
    <property type="entry name" value="Galactose-bd-like_sf"/>
</dbReference>
<dbReference type="Gene3D" id="2.60.120.260">
    <property type="entry name" value="Galactose-binding domain-like"/>
    <property type="match status" value="3"/>
</dbReference>
<sequence>TGPTTTTTNFTHHTSTHKQRHDHSLHVNPKIPHKSAPVCEEKCNFLGKCDTVFTAGTNSFCRPGCTCPNGTVWSGKTCVQPLACPCKDDQGTIHDPDSIWTDPNNKCSECRCLNNRIQCKPKQCPILPCPTAEQRLYDGDCCTSCEEITTAPPSITTTKESTTEASTTQSQTTEASTTESQTTTEEALTTPSQSTESQTTQPQTTAESSTTPSQSTESPTTPSQTTESPTTQSQTTAESSTTPSQSTESPTTPSQTTESPTTPSQTTKASTTQSQSTIEASTTESQTTEQSTTVSPTKAPICDCKNPLPVGVSNKMIPDSQMKTNSIRSPEPGPANTGPAQARLNNRQSFKGSGAWEPKDKEAHLDIIFNKMEDVREIRTQGSPRDERFARRYFVFYSLDGENFENEPLQSPEGSYIFEGNNDNNGIKVNKLNIKAKAIRIVPANDESIGEPQVAMRVELYVCPPCSTTPAPPVTTTQSTTTVRISTNIYTEPPLTTEPQVKETTTEQSTTESSTTESQTTESSTTESPTTKSSTTQSQTTPEASTIPSQSTTEASTTEAATTQSQTTPETSTTQSTIPTTVTTPIVTTSPQCPSMQVYSTNCTSEYHCDSREMCQPVQYAGCCCPNGGYKIGDMCVPQKNECPCVNNGIVKAPGETWKPNDHEFCRCNGDTQECVPTCPESLKCKPYEKKIFTGPSEDGECCKCVPSCQYCKIGSHKYVPIGEKWSISRDENSCVEGQCLLDEDGECAILEKDQIICEKPCPKDMKRSTNGTCCDCEPTTQVSTTPSTTEASTTIESSTTKSQSTTESSTTQSQSTTEAATTPSQTTESSTTPSQTTGSSTTQSQTTTKLSTTQSQTTTKSSTTQSQTTTESPTTKSSTTRSQTTESSTTQSQSTTESPTTKSSTTQSQTTEAATTPLQTTESSTTQSQTTEASTTKSSTVESKSTTESSTTESPTTPSQTTKSLTTSSQTTESQTTESSTTKSSTMLPTTPTCDCKNLLPVGVSDGRIPDSQMKSNSVRVTSPGPFNTGPAQARLNNKLTSSGSGAWEPKDKEAHLDIIFNKMEDVREIRTQGSPRINRFAKRFFVFYSLDGENFEQEPLPSPDGSPIFEGNTDNNGIKVNKLNIKAKAIRIVPANDESIGEPKVAMRVEFYVCPPCFTTPLPPVTTPQSTTTVGKSTNIYTEPPQSTEPQVGETTTKASTTQSQSTKESSTTPSQSTKASTTQSQTTAEASTTQSQTTEASTTEDLTTKSSTTKSSTTQSQSTTEASTTPSQTTEASTTQSQTTEASTTKSQTTEASTTQSQTTAEFSTTEASTTKSKTTKSSTTSSQTTKSQTTESSTTKSSTMSPTTPTCDCKNLLPVGVSDGRIPDSQMKSNSIKVSNPGQVYTGPAEARLNNKLTSSGSGAWEPKDKEAHLDIIFNKMEDVREIRTQGSPRHNRFATRYFVFYSLNGVNFEQEPLISADGSPVFEGNTNNNGIKVNKLNIKAKAIRIVPGNDESIGEPLVAMRVEFYVCPPCSTTPAPPVTTRQSSTTQSQTTEESSTTPSQTTTESSTTQSQTTSEGSTTPSKTTTESQSTTESPTEGSTTPKPKECTVKETKIKIKHQECISKEEITVASCSGSCQSSATFSAEPPFFSQDCTCCKPTEFIDVQVPMTCMRTRPTSMIIKKIAKCICSRCDSEAVIPTQHPTQGDAINPDDISNEPVVSKARRKRSITERLYDMVFGQ</sequence>
<dbReference type="SMART" id="SM00231">
    <property type="entry name" value="FA58C"/>
    <property type="match status" value="3"/>
</dbReference>
<dbReference type="Proteomes" id="UP000594262">
    <property type="component" value="Unplaced"/>
</dbReference>
<evidence type="ECO:0000256" key="1">
    <source>
        <dbReference type="ARBA" id="ARBA00023157"/>
    </source>
</evidence>
<keyword evidence="8" id="KW-1185">Reference proteome</keyword>
<feature type="region of interest" description="Disordered" evidence="3">
    <location>
        <begin position="469"/>
        <end position="591"/>
    </location>
</feature>
<evidence type="ECO:0008006" key="9">
    <source>
        <dbReference type="Google" id="ProtNLM"/>
    </source>
</evidence>
<feature type="compositionally biased region" description="Low complexity" evidence="3">
    <location>
        <begin position="1197"/>
        <end position="1354"/>
    </location>
</feature>
<dbReference type="PROSITE" id="PS01208">
    <property type="entry name" value="VWFC_1"/>
    <property type="match status" value="1"/>
</dbReference>
<feature type="domain" description="VWFC" evidence="6">
    <location>
        <begin position="645"/>
        <end position="710"/>
    </location>
</feature>
<dbReference type="PROSITE" id="PS50184">
    <property type="entry name" value="VWFC_2"/>
    <property type="match status" value="2"/>
</dbReference>
<feature type="compositionally biased region" description="Low complexity" evidence="3">
    <location>
        <begin position="469"/>
        <end position="482"/>
    </location>
</feature>
<dbReference type="SMART" id="SM00214">
    <property type="entry name" value="VWC"/>
    <property type="match status" value="2"/>
</dbReference>
<feature type="compositionally biased region" description="Low complexity" evidence="3">
    <location>
        <begin position="156"/>
        <end position="297"/>
    </location>
</feature>
<dbReference type="PROSITE" id="PS50022">
    <property type="entry name" value="FA58C_3"/>
    <property type="match status" value="3"/>
</dbReference>
<feature type="compositionally biased region" description="Low complexity" evidence="3">
    <location>
        <begin position="1528"/>
        <end position="1590"/>
    </location>
</feature>
<dbReference type="SMART" id="SM00041">
    <property type="entry name" value="CT"/>
    <property type="match status" value="1"/>
</dbReference>
<evidence type="ECO:0000259" key="4">
    <source>
        <dbReference type="PROSITE" id="PS01225"/>
    </source>
</evidence>